<comment type="caution">
    <text evidence="3">The sequence shown here is derived from an EMBL/GenBank/DDBJ whole genome shotgun (WGS) entry which is preliminary data.</text>
</comment>
<dbReference type="PANTHER" id="PTHR30336">
    <property type="entry name" value="INNER MEMBRANE PROTEIN, PROBABLE PERMEASE"/>
    <property type="match status" value="1"/>
</dbReference>
<dbReference type="InterPro" id="IPR051599">
    <property type="entry name" value="Cell_Envelope_Assoc"/>
</dbReference>
<evidence type="ECO:0000313" key="4">
    <source>
        <dbReference type="Proteomes" id="UP001221189"/>
    </source>
</evidence>
<evidence type="ECO:0000313" key="3">
    <source>
        <dbReference type="EMBL" id="MDC8771397.1"/>
    </source>
</evidence>
<dbReference type="PANTHER" id="PTHR30336:SF4">
    <property type="entry name" value="ENVELOPE BIOGENESIS FACTOR ELYC"/>
    <property type="match status" value="1"/>
</dbReference>
<dbReference type="Proteomes" id="UP001221189">
    <property type="component" value="Unassembled WGS sequence"/>
</dbReference>
<reference evidence="3 4" key="1">
    <citation type="submission" date="2022-10" db="EMBL/GenBank/DDBJ databases">
        <title>Paucibacter sp. hw1 Genome sequencing.</title>
        <authorList>
            <person name="Park S."/>
        </authorList>
    </citation>
    <scope>NUCLEOTIDE SEQUENCE [LARGE SCALE GENOMIC DNA]</scope>
    <source>
        <strain evidence="4">hw1</strain>
    </source>
</reference>
<keyword evidence="1" id="KW-0812">Transmembrane</keyword>
<dbReference type="InterPro" id="IPR014729">
    <property type="entry name" value="Rossmann-like_a/b/a_fold"/>
</dbReference>
<keyword evidence="1" id="KW-1133">Transmembrane helix</keyword>
<evidence type="ECO:0000259" key="2">
    <source>
        <dbReference type="Pfam" id="PF02698"/>
    </source>
</evidence>
<gene>
    <name evidence="3" type="ORF">PRZ03_07415</name>
</gene>
<organism evidence="3 4">
    <name type="scientific">Roseateles albus</name>
    <dbReference type="NCBI Taxonomy" id="2987525"/>
    <lineage>
        <taxon>Bacteria</taxon>
        <taxon>Pseudomonadati</taxon>
        <taxon>Pseudomonadota</taxon>
        <taxon>Betaproteobacteria</taxon>
        <taxon>Burkholderiales</taxon>
        <taxon>Sphaerotilaceae</taxon>
        <taxon>Roseateles</taxon>
    </lineage>
</organism>
<proteinExistence type="predicted"/>
<dbReference type="EMBL" id="JAQQXT010000003">
    <property type="protein sequence ID" value="MDC8771397.1"/>
    <property type="molecule type" value="Genomic_DNA"/>
</dbReference>
<keyword evidence="1" id="KW-0472">Membrane</keyword>
<dbReference type="CDD" id="cd06259">
    <property type="entry name" value="YdcF-like"/>
    <property type="match status" value="1"/>
</dbReference>
<feature type="transmembrane region" description="Helical" evidence="1">
    <location>
        <begin position="12"/>
        <end position="32"/>
    </location>
</feature>
<dbReference type="Pfam" id="PF02698">
    <property type="entry name" value="DUF218"/>
    <property type="match status" value="1"/>
</dbReference>
<name>A0ABT5KBT5_9BURK</name>
<dbReference type="RefSeq" id="WP_273599687.1">
    <property type="nucleotide sequence ID" value="NZ_JAQQXT010000003.1"/>
</dbReference>
<evidence type="ECO:0000256" key="1">
    <source>
        <dbReference type="SAM" id="Phobius"/>
    </source>
</evidence>
<dbReference type="Gene3D" id="3.40.50.620">
    <property type="entry name" value="HUPs"/>
    <property type="match status" value="1"/>
</dbReference>
<protein>
    <submittedName>
        <fullName evidence="3">YdcF family protein</fullName>
    </submittedName>
</protein>
<dbReference type="InterPro" id="IPR003848">
    <property type="entry name" value="DUF218"/>
</dbReference>
<sequence>MNSAALLHQIKPFALTLALPPVPFLVLIALGAWMLRGSSKRPPIWGRLVIGLGVLGIWLSTSEGFGQVLSQHLLHTPAALSTQDIAELARRSQTQKDVAVLVLGGGARQYAPEYDRPSLNTISLQRLRYGVWLAKQIKAPLGFSGGIGWAARRQKDSEATIAQRIAQEEFGNSLRWAEGGSRDTRENAALSLQMLRADGIKKIVLVTHEQHMPRSLRAFSAAAQGDIEILAAPVGLLRDGKSELRDWMPSDDGIWRVRFAIYEWIGLQTGH</sequence>
<accession>A0ABT5KBT5</accession>
<keyword evidence="4" id="KW-1185">Reference proteome</keyword>
<feature type="domain" description="DUF218" evidence="2">
    <location>
        <begin position="99"/>
        <end position="266"/>
    </location>
</feature>